<keyword evidence="5" id="KW-0808">Transferase</keyword>
<evidence type="ECO:0000256" key="2">
    <source>
        <dbReference type="ARBA" id="ARBA00012417"/>
    </source>
</evidence>
<dbReference type="PROSITE" id="PS50172">
    <property type="entry name" value="BRCT"/>
    <property type="match status" value="1"/>
</dbReference>
<dbReference type="InterPro" id="IPR036420">
    <property type="entry name" value="BRCT_dom_sf"/>
</dbReference>
<evidence type="ECO:0000256" key="1">
    <source>
        <dbReference type="ARBA" id="ARBA00001936"/>
    </source>
</evidence>
<dbReference type="InterPro" id="IPR028207">
    <property type="entry name" value="DNA_pol_B_palm_palm"/>
</dbReference>
<evidence type="ECO:0000256" key="8">
    <source>
        <dbReference type="ARBA" id="ARBA00022763"/>
    </source>
</evidence>
<keyword evidence="4" id="KW-0237">DNA synthesis</keyword>
<feature type="domain" description="BRCT" evidence="14">
    <location>
        <begin position="210"/>
        <end position="311"/>
    </location>
</feature>
<dbReference type="GO" id="GO:0003887">
    <property type="term" value="F:DNA-directed DNA polymerase activity"/>
    <property type="evidence" value="ECO:0007669"/>
    <property type="project" value="UniProtKB-KW"/>
</dbReference>
<dbReference type="Gene3D" id="1.10.150.110">
    <property type="entry name" value="DNA polymerase beta, N-terminal domain-like"/>
    <property type="match status" value="1"/>
</dbReference>
<dbReference type="Pfam" id="PF14716">
    <property type="entry name" value="HHH_8"/>
    <property type="match status" value="1"/>
</dbReference>
<dbReference type="InterPro" id="IPR002054">
    <property type="entry name" value="DNA-dir_DNA_pol_X"/>
</dbReference>
<dbReference type="SUPFAM" id="SSF47802">
    <property type="entry name" value="DNA polymerase beta, N-terminal domain-like"/>
    <property type="match status" value="1"/>
</dbReference>
<feature type="compositionally biased region" description="Polar residues" evidence="13">
    <location>
        <begin position="120"/>
        <end position="130"/>
    </location>
</feature>
<feature type="region of interest" description="Disordered" evidence="13">
    <location>
        <begin position="114"/>
        <end position="137"/>
    </location>
</feature>
<keyword evidence="9" id="KW-0239">DNA-directed DNA polymerase</keyword>
<evidence type="ECO:0000313" key="16">
    <source>
        <dbReference type="Proteomes" id="UP000812966"/>
    </source>
</evidence>
<evidence type="ECO:0000256" key="9">
    <source>
        <dbReference type="ARBA" id="ARBA00022932"/>
    </source>
</evidence>
<dbReference type="GO" id="GO:0006303">
    <property type="term" value="P:double-strand break repair via nonhomologous end joining"/>
    <property type="evidence" value="ECO:0007669"/>
    <property type="project" value="TreeGrafter"/>
</dbReference>
<dbReference type="EC" id="2.7.7.7" evidence="2"/>
<dbReference type="GO" id="GO:0003677">
    <property type="term" value="F:DNA binding"/>
    <property type="evidence" value="ECO:0007669"/>
    <property type="project" value="InterPro"/>
</dbReference>
<dbReference type="SUPFAM" id="SSF52113">
    <property type="entry name" value="BRCT domain"/>
    <property type="match status" value="1"/>
</dbReference>
<keyword evidence="10" id="KW-0234">DNA repair</keyword>
<dbReference type="Pfam" id="PF10391">
    <property type="entry name" value="DNA_pol_lambd_f"/>
    <property type="match status" value="1"/>
</dbReference>
<accession>A0A8K0JJG2</accession>
<dbReference type="InterPro" id="IPR010996">
    <property type="entry name" value="HHH_MUS81"/>
</dbReference>
<dbReference type="InterPro" id="IPR029398">
    <property type="entry name" value="PolB_thumb"/>
</dbReference>
<dbReference type="Gene3D" id="3.30.210.10">
    <property type="entry name" value="DNA polymerase, thumb domain"/>
    <property type="match status" value="1"/>
</dbReference>
<dbReference type="InterPro" id="IPR037160">
    <property type="entry name" value="DNA_Pol_thumb_sf"/>
</dbReference>
<evidence type="ECO:0000256" key="3">
    <source>
        <dbReference type="ARBA" id="ARBA00016513"/>
    </source>
</evidence>
<keyword evidence="7" id="KW-0235">DNA replication</keyword>
<dbReference type="SMART" id="SM00483">
    <property type="entry name" value="POLXc"/>
    <property type="match status" value="1"/>
</dbReference>
<dbReference type="Pfam" id="PF14792">
    <property type="entry name" value="DNA_pol_B_palm"/>
    <property type="match status" value="1"/>
</dbReference>
<dbReference type="InterPro" id="IPR018944">
    <property type="entry name" value="DNA_pol_lambd_fingers_domain"/>
</dbReference>
<dbReference type="PRINTS" id="PR00870">
    <property type="entry name" value="DNAPOLXBETA"/>
</dbReference>
<comment type="catalytic activity">
    <reaction evidence="12">
        <text>DNA(n) + a 2'-deoxyribonucleoside 5'-triphosphate = DNA(n+1) + diphosphate</text>
        <dbReference type="Rhea" id="RHEA:22508"/>
        <dbReference type="Rhea" id="RHEA-COMP:17339"/>
        <dbReference type="Rhea" id="RHEA-COMP:17340"/>
        <dbReference type="ChEBI" id="CHEBI:33019"/>
        <dbReference type="ChEBI" id="CHEBI:61560"/>
        <dbReference type="ChEBI" id="CHEBI:173112"/>
        <dbReference type="EC" id="2.7.7.7"/>
    </reaction>
</comment>
<dbReference type="GO" id="GO:0005634">
    <property type="term" value="C:nucleus"/>
    <property type="evidence" value="ECO:0007669"/>
    <property type="project" value="TreeGrafter"/>
</dbReference>
<gene>
    <name evidence="15" type="ORF">FFLO_05210</name>
</gene>
<organism evidence="15 16">
    <name type="scientific">Filobasidium floriforme</name>
    <dbReference type="NCBI Taxonomy" id="5210"/>
    <lineage>
        <taxon>Eukaryota</taxon>
        <taxon>Fungi</taxon>
        <taxon>Dikarya</taxon>
        <taxon>Basidiomycota</taxon>
        <taxon>Agaricomycotina</taxon>
        <taxon>Tremellomycetes</taxon>
        <taxon>Filobasidiales</taxon>
        <taxon>Filobasidiaceae</taxon>
        <taxon>Filobasidium</taxon>
    </lineage>
</organism>
<dbReference type="Pfam" id="PF14791">
    <property type="entry name" value="DNA_pol_B_thumb"/>
    <property type="match status" value="1"/>
</dbReference>
<feature type="region of interest" description="Disordered" evidence="13">
    <location>
        <begin position="1"/>
        <end position="83"/>
    </location>
</feature>
<dbReference type="GO" id="GO:0016829">
    <property type="term" value="F:lyase activity"/>
    <property type="evidence" value="ECO:0007669"/>
    <property type="project" value="UniProtKB-KW"/>
</dbReference>
<dbReference type="OrthoDB" id="205514at2759"/>
<feature type="compositionally biased region" description="Basic and acidic residues" evidence="13">
    <location>
        <begin position="507"/>
        <end position="531"/>
    </location>
</feature>
<dbReference type="EMBL" id="JABELV010000126">
    <property type="protein sequence ID" value="KAG7530162.1"/>
    <property type="molecule type" value="Genomic_DNA"/>
</dbReference>
<dbReference type="PANTHER" id="PTHR11276:SF28">
    <property type="entry name" value="DNA POLYMERASE LAMBDA"/>
    <property type="match status" value="1"/>
</dbReference>
<evidence type="ECO:0000256" key="12">
    <source>
        <dbReference type="ARBA" id="ARBA00049244"/>
    </source>
</evidence>
<comment type="caution">
    <text evidence="15">The sequence shown here is derived from an EMBL/GenBank/DDBJ whole genome shotgun (WGS) entry which is preliminary data.</text>
</comment>
<evidence type="ECO:0000256" key="5">
    <source>
        <dbReference type="ARBA" id="ARBA00022679"/>
    </source>
</evidence>
<keyword evidence="16" id="KW-1185">Reference proteome</keyword>
<evidence type="ECO:0000259" key="14">
    <source>
        <dbReference type="PROSITE" id="PS50172"/>
    </source>
</evidence>
<name>A0A8K0JJG2_9TREE</name>
<feature type="region of interest" description="Disordered" evidence="13">
    <location>
        <begin position="449"/>
        <end position="532"/>
    </location>
</feature>
<dbReference type="Proteomes" id="UP000812966">
    <property type="component" value="Unassembled WGS sequence"/>
</dbReference>
<reference evidence="15" key="1">
    <citation type="submission" date="2020-04" db="EMBL/GenBank/DDBJ databases">
        <title>Analysis of mating type loci in Filobasidium floriforme.</title>
        <authorList>
            <person name="Nowrousian M."/>
        </authorList>
    </citation>
    <scope>NUCLEOTIDE SEQUENCE</scope>
    <source>
        <strain evidence="15">CBS 6242</strain>
    </source>
</reference>
<dbReference type="InterPro" id="IPR043519">
    <property type="entry name" value="NT_sf"/>
</dbReference>
<dbReference type="Gene3D" id="3.40.50.10190">
    <property type="entry name" value="BRCT domain"/>
    <property type="match status" value="1"/>
</dbReference>
<evidence type="ECO:0000313" key="15">
    <source>
        <dbReference type="EMBL" id="KAG7530162.1"/>
    </source>
</evidence>
<evidence type="ECO:0000256" key="11">
    <source>
        <dbReference type="ARBA" id="ARBA00023239"/>
    </source>
</evidence>
<dbReference type="AlphaFoldDB" id="A0A8K0JJG2"/>
<protein>
    <recommendedName>
        <fullName evidence="3">DNA polymerase lambda</fullName>
        <ecNumber evidence="2">2.7.7.7</ecNumber>
    </recommendedName>
</protein>
<dbReference type="SUPFAM" id="SSF81585">
    <property type="entry name" value="PsbU/PolX domain-like"/>
    <property type="match status" value="1"/>
</dbReference>
<evidence type="ECO:0000256" key="7">
    <source>
        <dbReference type="ARBA" id="ARBA00022705"/>
    </source>
</evidence>
<dbReference type="PRINTS" id="PR00869">
    <property type="entry name" value="DNAPOLX"/>
</dbReference>
<dbReference type="Gene3D" id="3.30.460.10">
    <property type="entry name" value="Beta Polymerase, domain 2"/>
    <property type="match status" value="1"/>
</dbReference>
<evidence type="ECO:0000256" key="13">
    <source>
        <dbReference type="SAM" id="MobiDB-lite"/>
    </source>
</evidence>
<proteinExistence type="predicted"/>
<evidence type="ECO:0000256" key="4">
    <source>
        <dbReference type="ARBA" id="ARBA00022634"/>
    </source>
</evidence>
<keyword evidence="8" id="KW-0227">DNA damage</keyword>
<dbReference type="InterPro" id="IPR002008">
    <property type="entry name" value="DNA_pol_X_beta-like"/>
</dbReference>
<dbReference type="CDD" id="cd00141">
    <property type="entry name" value="NT_POLXc"/>
    <property type="match status" value="1"/>
</dbReference>
<evidence type="ECO:0000256" key="6">
    <source>
        <dbReference type="ARBA" id="ARBA00022695"/>
    </source>
</evidence>
<dbReference type="Gene3D" id="1.10.150.20">
    <property type="entry name" value="5' to 3' exonuclease, C-terminal subdomain"/>
    <property type="match status" value="1"/>
</dbReference>
<comment type="cofactor">
    <cofactor evidence="1">
        <name>Mn(2+)</name>
        <dbReference type="ChEBI" id="CHEBI:29035"/>
    </cofactor>
</comment>
<feature type="compositionally biased region" description="Basic and acidic residues" evidence="13">
    <location>
        <begin position="39"/>
        <end position="56"/>
    </location>
</feature>
<dbReference type="SUPFAM" id="SSF81301">
    <property type="entry name" value="Nucleotidyltransferase"/>
    <property type="match status" value="1"/>
</dbReference>
<dbReference type="InterPro" id="IPR001357">
    <property type="entry name" value="BRCT_dom"/>
</dbReference>
<dbReference type="InterPro" id="IPR022312">
    <property type="entry name" value="DNA_pol_X"/>
</dbReference>
<keyword evidence="6" id="KW-0548">Nucleotidyltransferase</keyword>
<dbReference type="InterPro" id="IPR027421">
    <property type="entry name" value="DNA_pol_lamdba_lyase_dom_sf"/>
</dbReference>
<sequence length="862" mass="95875">MSSSKKQKGPPLFPAAPSSPKALRSIGMTGYRAFDQDDMDLRETKQERKEFDEEMRNGLMTHWEETEAAGQVTRAGESTGREEELEIVDLIESSDSPSLRIVEAPPKHLQLQQQMKKQNTEPALNSQPQLQALPGRSRTLPDLSTTTALGIKPTLTPTPILDPDDPFSRSNLFHPHPQRPGGKPSAAMLKLLEDHAKFEKKELKNKMRGSRSKVFEGCVVGVVMSQKAFNSLRDKWNLLLLHGGTPVIRYTPQVTHIVSDPDVDEPAFLKFLGVANREELAEEVRDRGVSYEWVSTCIRTRVLQPLEPYFLKKKPRPFGRGSTETSFGFGPGFGNGSMALGVGVAGLGPGTMGLAGKKRELSAVEAIRVGKRTRTTREITPTDSDTQASRSLQRMEQFIPVQPESIASMTGNKEEDDQYKRRFGLEPGVPADPLDEIIMGVKMGTVDIDDGDEEPLRPALAPAKLTKKTSTGRTGDEDDGTDDEDPKHVAAKGQALRAAARRQAHKLRAETTDGPHKAQQDHDGKTGRDGPNEDIALALEELAKLYRDAVHKNKFSRESYQKVTNIVRNVPYRIESGKQAQEIKGIGAQMAERIQEYIDHGRTMRAVFEDTPETRAIAAFGKIYGVGPALAHSLVARGARTLDDLRNNPDKYGLTGGHRFGLEFYDDLNERIPRDEVTALFESIKRTALKIEPRLQIDPMGSYRRGEETSGDLDILISRDPSDGGSHSGVILKLVKELVAQGIICHTVSTPSDWAALECKWMGTGRLTATSKLRRIDILATPHEQYGAALIYFTGNDRFNRSLRYYANRQGYSLNQRGLYKGVLRDANRVKQTEGTLVASKTEQDIFDVLRIRWRPPHLRRP</sequence>
<evidence type="ECO:0000256" key="10">
    <source>
        <dbReference type="ARBA" id="ARBA00023204"/>
    </source>
</evidence>
<dbReference type="PANTHER" id="PTHR11276">
    <property type="entry name" value="DNA POLYMERASE TYPE-X FAMILY MEMBER"/>
    <property type="match status" value="1"/>
</dbReference>
<keyword evidence="11" id="KW-0456">Lyase</keyword>